<dbReference type="Gene3D" id="3.60.9.10">
    <property type="entry name" value="Aldehyde ferredoxin oxidoreductase, N-terminal domain"/>
    <property type="match status" value="1"/>
</dbReference>
<evidence type="ECO:0000256" key="2">
    <source>
        <dbReference type="ARBA" id="ARBA00011032"/>
    </source>
</evidence>
<reference evidence="8 9" key="1">
    <citation type="submission" date="2014-12" db="EMBL/GenBank/DDBJ databases">
        <title>Genomes of Geoalkalibacter ferrihydriticus and Geoalkalibacter subterraneus, two haloalkaliphilic metal-reducing members of the Geobacteraceae.</title>
        <authorList>
            <person name="Badalamenti J.P."/>
            <person name="Torres C.I."/>
            <person name="Krajmalnik-Brown R."/>
            <person name="Bond D.R."/>
        </authorList>
    </citation>
    <scope>NUCLEOTIDE SEQUENCE [LARGE SCALE GENOMIC DNA]</scope>
    <source>
        <strain evidence="8 9">DSM 17813</strain>
    </source>
</reference>
<dbReference type="SUPFAM" id="SSF56228">
    <property type="entry name" value="Aldehyde ferredoxin oxidoreductase, N-terminal domain"/>
    <property type="match status" value="1"/>
</dbReference>
<dbReference type="InterPro" id="IPR013983">
    <property type="entry name" value="Ald_Fedxn_OxRdtase_N"/>
</dbReference>
<dbReference type="SUPFAM" id="SSF48310">
    <property type="entry name" value="Aldehyde ferredoxin oxidoreductase, C-terminal domains"/>
    <property type="match status" value="1"/>
</dbReference>
<name>A0A0C2EGH5_9BACT</name>
<dbReference type="GO" id="GO:0046872">
    <property type="term" value="F:metal ion binding"/>
    <property type="evidence" value="ECO:0007669"/>
    <property type="project" value="UniProtKB-KW"/>
</dbReference>
<dbReference type="RefSeq" id="WP_040096082.1">
    <property type="nucleotide sequence ID" value="NZ_JWJD01000001.1"/>
</dbReference>
<feature type="domain" description="Aldehyde ferredoxin oxidoreductase N-terminal" evidence="7">
    <location>
        <begin position="4"/>
        <end position="213"/>
    </location>
</feature>
<keyword evidence="6" id="KW-0411">Iron-sulfur</keyword>
<keyword evidence="4" id="KW-0479">Metal-binding</keyword>
<keyword evidence="5" id="KW-0408">Iron</keyword>
<keyword evidence="3" id="KW-0004">4Fe-4S</keyword>
<gene>
    <name evidence="8" type="ORF">GFER_03485</name>
</gene>
<comment type="caution">
    <text evidence="8">The sequence shown here is derived from an EMBL/GenBank/DDBJ whole genome shotgun (WGS) entry which is preliminary data.</text>
</comment>
<organism evidence="8 9">
    <name type="scientific">Geoalkalibacter ferrihydriticus DSM 17813</name>
    <dbReference type="NCBI Taxonomy" id="1121915"/>
    <lineage>
        <taxon>Bacteria</taxon>
        <taxon>Pseudomonadati</taxon>
        <taxon>Thermodesulfobacteriota</taxon>
        <taxon>Desulfuromonadia</taxon>
        <taxon>Desulfuromonadales</taxon>
        <taxon>Geoalkalibacteraceae</taxon>
        <taxon>Geoalkalibacter</taxon>
    </lineage>
</organism>
<dbReference type="PANTHER" id="PTHR30038:SF7">
    <property type="entry name" value="TUNGSTEN-CONTAINING GLYCERALDEHYDE-3-PHOSPHATE:FERREDOXIN OXIDOREDUCTASE"/>
    <property type="match status" value="1"/>
</dbReference>
<dbReference type="EMBL" id="JWJD01000001">
    <property type="protein sequence ID" value="KIH77728.1"/>
    <property type="molecule type" value="Genomic_DNA"/>
</dbReference>
<evidence type="ECO:0000313" key="8">
    <source>
        <dbReference type="EMBL" id="KIH77728.1"/>
    </source>
</evidence>
<dbReference type="InterPro" id="IPR051919">
    <property type="entry name" value="W-dependent_AOR"/>
</dbReference>
<sequence>MDMFQRVLLVDAASGFYKTKKYGFERYFGPVDLGIHLTAEYRSLNFGVGIFAGSVFPGSNRMVVTGYSPCWQGYYISSMGGAGLVFDNLGINMLSLVGKAPVPSVLYLNRNHGEEIEVEVVPVDVEAIWQSGRKGAYALTDHVYAMFGDRYEKDPRILATGPAALHTDMGAILSVPISKGKISHVDTWAGRGGFGSALVRERGIVAVIYGGTLVDEDFRDRKVVDEWFENKYKLRLMQKDMEVTTKYRFDEKFDTGGTFGVNYAGMGGKIMAFNYRTIFWSDEQRRDLHQRFILDHYLKQFNEETIQKKQQATCGEPCVAVCKKMNGVYKKDYEPYQTLGPLCGIFDQRAAEKLNRLGDAMGFDAISLGGVLAWLMDLLDEGLLTPAELGVTKLPRWDMADFDVVEDSLHNADLACALIEAILARRGLLDFREGVRKWSRIQSRARGTVLHERLLHVGFNRRGWMVPNQYWVSGVLAPMAIAGKYYMIYSDDFIAPRTLGRMCAERMKKELILDNLGMCRFHRGWAEEMLPEVMGSLYDCKEQFERSIEVLAGRIHSRNSPIFWESQRNIDFLHTFLKRKHEGGEVSDPRLGEWLARFDADQGEAAREFWYQTLMGIDESLREFF</sequence>
<evidence type="ECO:0000256" key="6">
    <source>
        <dbReference type="ARBA" id="ARBA00023014"/>
    </source>
</evidence>
<dbReference type="GO" id="GO:0051539">
    <property type="term" value="F:4 iron, 4 sulfur cluster binding"/>
    <property type="evidence" value="ECO:0007669"/>
    <property type="project" value="UniProtKB-KW"/>
</dbReference>
<dbReference type="Gene3D" id="1.10.569.10">
    <property type="entry name" value="Aldehyde Ferredoxin Oxidoreductase Protein, subunit A, domain 2"/>
    <property type="match status" value="1"/>
</dbReference>
<dbReference type="InterPro" id="IPR001203">
    <property type="entry name" value="OxRdtase_Ald_Fedxn_C"/>
</dbReference>
<protein>
    <submittedName>
        <fullName evidence="8">Aldehyde:ferredoxin oxidoreductase</fullName>
    </submittedName>
</protein>
<dbReference type="GO" id="GO:0016625">
    <property type="term" value="F:oxidoreductase activity, acting on the aldehyde or oxo group of donors, iron-sulfur protein as acceptor"/>
    <property type="evidence" value="ECO:0007669"/>
    <property type="project" value="InterPro"/>
</dbReference>
<dbReference type="Proteomes" id="UP000035068">
    <property type="component" value="Unassembled WGS sequence"/>
</dbReference>
<evidence type="ECO:0000256" key="5">
    <source>
        <dbReference type="ARBA" id="ARBA00023004"/>
    </source>
</evidence>
<dbReference type="InterPro" id="IPR036503">
    <property type="entry name" value="Ald_Fedxn_OxRdtase_N_sf"/>
</dbReference>
<evidence type="ECO:0000313" key="9">
    <source>
        <dbReference type="Proteomes" id="UP000035068"/>
    </source>
</evidence>
<keyword evidence="9" id="KW-1185">Reference proteome</keyword>
<comment type="cofactor">
    <cofactor evidence="1">
        <name>[4Fe-4S] cluster</name>
        <dbReference type="ChEBI" id="CHEBI:49883"/>
    </cofactor>
</comment>
<dbReference type="GO" id="GO:0009055">
    <property type="term" value="F:electron transfer activity"/>
    <property type="evidence" value="ECO:0007669"/>
    <property type="project" value="InterPro"/>
</dbReference>
<dbReference type="AlphaFoldDB" id="A0A0C2EGH5"/>
<dbReference type="Pfam" id="PF02730">
    <property type="entry name" value="AFOR_N"/>
    <property type="match status" value="1"/>
</dbReference>
<dbReference type="InterPro" id="IPR013984">
    <property type="entry name" value="Ald_Fedxn_OxRdtase_dom2"/>
</dbReference>
<dbReference type="Pfam" id="PF01314">
    <property type="entry name" value="AFOR_C"/>
    <property type="match status" value="1"/>
</dbReference>
<evidence type="ECO:0000256" key="4">
    <source>
        <dbReference type="ARBA" id="ARBA00022723"/>
    </source>
</evidence>
<accession>A0A0C2EGH5</accession>
<dbReference type="PANTHER" id="PTHR30038">
    <property type="entry name" value="ALDEHYDE FERREDOXIN OXIDOREDUCTASE"/>
    <property type="match status" value="1"/>
</dbReference>
<evidence type="ECO:0000256" key="3">
    <source>
        <dbReference type="ARBA" id="ARBA00022485"/>
    </source>
</evidence>
<dbReference type="InterPro" id="IPR036021">
    <property type="entry name" value="Tungsten_al_ferr_oxy-like_C"/>
</dbReference>
<evidence type="ECO:0000259" key="7">
    <source>
        <dbReference type="SMART" id="SM00790"/>
    </source>
</evidence>
<comment type="similarity">
    <text evidence="2">Belongs to the AOR/FOR family.</text>
</comment>
<dbReference type="SMART" id="SM00790">
    <property type="entry name" value="AFOR_N"/>
    <property type="match status" value="1"/>
</dbReference>
<proteinExistence type="inferred from homology"/>
<evidence type="ECO:0000256" key="1">
    <source>
        <dbReference type="ARBA" id="ARBA00001966"/>
    </source>
</evidence>